<sequence>MRNRSIGSVPNLDEYLETNLSILGITSFLETVLSRRRDLLSGSCNHY</sequence>
<dbReference type="KEGG" id="hlr:HALLA_04135"/>
<dbReference type="HOGENOM" id="CLU_3162999_0_0_2"/>
<dbReference type="Proteomes" id="UP000019024">
    <property type="component" value="Plasmid unnamed"/>
</dbReference>
<organism evidence="1 2">
    <name type="scientific">Halostagnicola larsenii XH-48</name>
    <dbReference type="NCBI Taxonomy" id="797299"/>
    <lineage>
        <taxon>Archaea</taxon>
        <taxon>Methanobacteriati</taxon>
        <taxon>Methanobacteriota</taxon>
        <taxon>Stenosarchaea group</taxon>
        <taxon>Halobacteria</taxon>
        <taxon>Halobacteriales</taxon>
        <taxon>Natrialbaceae</taxon>
        <taxon>Halostagnicola</taxon>
    </lineage>
</organism>
<evidence type="ECO:0000313" key="1">
    <source>
        <dbReference type="EMBL" id="AHG01594.1"/>
    </source>
</evidence>
<dbReference type="AlphaFoldDB" id="W0JSL3"/>
<gene>
    <name evidence="1" type="ORF">HALLA_04135</name>
</gene>
<dbReference type="EMBL" id="CP007056">
    <property type="protein sequence ID" value="AHG01594.1"/>
    <property type="molecule type" value="Genomic_DNA"/>
</dbReference>
<protein>
    <submittedName>
        <fullName evidence="1">Uncharacterized protein</fullName>
    </submittedName>
</protein>
<accession>W0JSL3</accession>
<dbReference type="RefSeq" id="WP_157231414.1">
    <property type="nucleotide sequence ID" value="NZ_CP007056.1"/>
</dbReference>
<name>W0JSL3_9EURY</name>
<evidence type="ECO:0000313" key="2">
    <source>
        <dbReference type="Proteomes" id="UP000019024"/>
    </source>
</evidence>
<reference evidence="1 2" key="1">
    <citation type="submission" date="2014-01" db="EMBL/GenBank/DDBJ databases">
        <authorList>
            <consortium name="DOE Joint Genome Institute"/>
            <person name="Anderson I."/>
            <person name="Huntemann M."/>
            <person name="Han J."/>
            <person name="Chen A."/>
            <person name="Kyrpides N."/>
            <person name="Mavromatis K."/>
            <person name="Markowitz V."/>
            <person name="Palaniappan K."/>
            <person name="Ivanova N."/>
            <person name="Schaumberg A."/>
            <person name="Pati A."/>
            <person name="Liolios K."/>
            <person name="Nordberg H.P."/>
            <person name="Cantor M.N."/>
            <person name="Hua S.X."/>
            <person name="Woyke T."/>
        </authorList>
    </citation>
    <scope>NUCLEOTIDE SEQUENCE [LARGE SCALE GENOMIC DNA]</scope>
    <source>
        <strain evidence="1 2">XH-48</strain>
        <plasmid evidence="2">1</plasmid>
    </source>
</reference>
<keyword evidence="1" id="KW-0614">Plasmid</keyword>
<dbReference type="GeneID" id="43330826"/>
<geneLocation type="plasmid" evidence="1">
    <name>unnamed</name>
</geneLocation>
<keyword evidence="2" id="KW-1185">Reference proteome</keyword>
<proteinExistence type="predicted"/>